<proteinExistence type="predicted"/>
<reference evidence="2" key="1">
    <citation type="submission" date="2020-04" db="EMBL/GenBank/DDBJ databases">
        <authorList>
            <person name="Kittiwongwattana C."/>
        </authorList>
    </citation>
    <scope>NUCLEOTIDE SEQUENCE [LARGE SCALE GENOMIC DNA]</scope>
    <source>
        <strain evidence="2">1310</strain>
    </source>
</reference>
<name>A0AAE6ZF50_9BACT</name>
<dbReference type="AlphaFoldDB" id="A0AAE6ZF50"/>
<evidence type="ECO:0000313" key="1">
    <source>
        <dbReference type="EMBL" id="QJB31823.1"/>
    </source>
</evidence>
<organism evidence="1 2">
    <name type="scientific">Chitinophaga oryzae</name>
    <dbReference type="NCBI Taxonomy" id="2725414"/>
    <lineage>
        <taxon>Bacteria</taxon>
        <taxon>Pseudomonadati</taxon>
        <taxon>Bacteroidota</taxon>
        <taxon>Chitinophagia</taxon>
        <taxon>Chitinophagales</taxon>
        <taxon>Chitinophagaceae</taxon>
        <taxon>Chitinophaga</taxon>
    </lineage>
</organism>
<dbReference type="KEGG" id="coy:HF329_11015"/>
<dbReference type="EMBL" id="CP051205">
    <property type="protein sequence ID" value="QJB31823.1"/>
    <property type="molecule type" value="Genomic_DNA"/>
</dbReference>
<protein>
    <submittedName>
        <fullName evidence="1">Class I lanthipeptide</fullName>
    </submittedName>
</protein>
<evidence type="ECO:0000313" key="2">
    <source>
        <dbReference type="Proteomes" id="UP000502421"/>
    </source>
</evidence>
<dbReference type="NCBIfam" id="NF038153">
    <property type="entry name" value="lant_leader_L1a"/>
    <property type="match status" value="1"/>
</dbReference>
<sequence>MKKKISISKKLAFSKATIAVLNETQRNMVAGGGTGPITNQPNCTTIIVTCQTVQAPGEACRDCQE</sequence>
<accession>A0AAE6ZF50</accession>
<dbReference type="Proteomes" id="UP000502421">
    <property type="component" value="Chromosome"/>
</dbReference>
<dbReference type="InterPro" id="IPR058238">
    <property type="entry name" value="Lant_leader_dom"/>
</dbReference>
<gene>
    <name evidence="1" type="ORF">HF329_11015</name>
</gene>
<dbReference type="RefSeq" id="WP_168804080.1">
    <property type="nucleotide sequence ID" value="NZ_CP051205.1"/>
</dbReference>